<organism evidence="2 3">
    <name type="scientific">Coniochaeta ligniaria NRRL 30616</name>
    <dbReference type="NCBI Taxonomy" id="1408157"/>
    <lineage>
        <taxon>Eukaryota</taxon>
        <taxon>Fungi</taxon>
        <taxon>Dikarya</taxon>
        <taxon>Ascomycota</taxon>
        <taxon>Pezizomycotina</taxon>
        <taxon>Sordariomycetes</taxon>
        <taxon>Sordariomycetidae</taxon>
        <taxon>Coniochaetales</taxon>
        <taxon>Coniochaetaceae</taxon>
        <taxon>Coniochaeta</taxon>
    </lineage>
</organism>
<reference evidence="2 3" key="1">
    <citation type="submission" date="2016-10" db="EMBL/GenBank/DDBJ databases">
        <title>Draft genome sequence of Coniochaeta ligniaria NRRL30616, a lignocellulolytic fungus for bioabatement of inhibitors in plant biomass hydrolysates.</title>
        <authorList>
            <consortium name="DOE Joint Genome Institute"/>
            <person name="Jimenez D.J."/>
            <person name="Hector R.E."/>
            <person name="Riley R."/>
            <person name="Sun H."/>
            <person name="Grigoriev I.V."/>
            <person name="Van Elsas J.D."/>
            <person name="Nichols N.N."/>
        </authorList>
    </citation>
    <scope>NUCLEOTIDE SEQUENCE [LARGE SCALE GENOMIC DNA]</scope>
    <source>
        <strain evidence="2 3">NRRL 30616</strain>
    </source>
</reference>
<evidence type="ECO:0000313" key="2">
    <source>
        <dbReference type="EMBL" id="OIW28758.1"/>
    </source>
</evidence>
<evidence type="ECO:0008006" key="4">
    <source>
        <dbReference type="Google" id="ProtNLM"/>
    </source>
</evidence>
<dbReference type="EMBL" id="KV875098">
    <property type="protein sequence ID" value="OIW28758.1"/>
    <property type="molecule type" value="Genomic_DNA"/>
</dbReference>
<gene>
    <name evidence="2" type="ORF">CONLIGDRAFT_654880</name>
</gene>
<dbReference type="AlphaFoldDB" id="A0A1J7IMQ1"/>
<evidence type="ECO:0000256" key="1">
    <source>
        <dbReference type="SAM" id="MobiDB-lite"/>
    </source>
</evidence>
<dbReference type="OrthoDB" id="5243562at2759"/>
<dbReference type="InParanoid" id="A0A1J7IMQ1"/>
<keyword evidence="3" id="KW-1185">Reference proteome</keyword>
<sequence>MQEELDQWTIPRGYSMRIAGAKVTGKKKVRWVCYRGGEARHHRGPVDESLIQQAKAEGRRKPTTDRSSKKCGCMFKFELIETTKGSDLWVLHYPNDEHKVHNHGPSDQTSDPRARKLPPFMSVEVDQWLREGRQVSKIQEDLKARGFMNVLNTDLYNRKRMLSKHDSQGVGQDVGL</sequence>
<feature type="compositionally biased region" description="Basic and acidic residues" evidence="1">
    <location>
        <begin position="56"/>
        <end position="67"/>
    </location>
</feature>
<dbReference type="Proteomes" id="UP000182658">
    <property type="component" value="Unassembled WGS sequence"/>
</dbReference>
<evidence type="ECO:0000313" key="3">
    <source>
        <dbReference type="Proteomes" id="UP000182658"/>
    </source>
</evidence>
<name>A0A1J7IMQ1_9PEZI</name>
<accession>A0A1J7IMQ1</accession>
<proteinExistence type="predicted"/>
<feature type="region of interest" description="Disordered" evidence="1">
    <location>
        <begin position="42"/>
        <end position="67"/>
    </location>
</feature>
<protein>
    <recommendedName>
        <fullName evidence="4">FAR1 domain-containing protein</fullName>
    </recommendedName>
</protein>